<keyword evidence="2" id="KW-1185">Reference proteome</keyword>
<sequence>MGGVGSKEGEDKGDVLAWCGEQVREERGLGDGQGWDIALTLLQCKSELACMELFALNVLVEKCSSFRSGTSLNFWQSLIYSAVIIISDGLAAVPFVLRLDNKRHCLHLALVVLVYPPHTSSHFLHTFKGEFVVTYFHSVSNEVTLNTLLYWVSRIESKSSHPMVAAFIDYVQTLSIEVKPERVEEFENFRGEGVHGKVDAKEVYVGNQKIALRARCATGEELHCKDP</sequence>
<reference evidence="1" key="1">
    <citation type="submission" date="2022-02" db="EMBL/GenBank/DDBJ databases">
        <title>Plant Genome Project.</title>
        <authorList>
            <person name="Zhang R.-G."/>
        </authorList>
    </citation>
    <scope>NUCLEOTIDE SEQUENCE</scope>
    <source>
        <strain evidence="1">AT1</strain>
    </source>
</reference>
<proteinExistence type="predicted"/>
<accession>A0ACC0NKH4</accession>
<dbReference type="Proteomes" id="UP001062846">
    <property type="component" value="Chromosome 5"/>
</dbReference>
<evidence type="ECO:0000313" key="1">
    <source>
        <dbReference type="EMBL" id="KAI8553529.1"/>
    </source>
</evidence>
<protein>
    <submittedName>
        <fullName evidence="1">Uncharacterized protein</fullName>
    </submittedName>
</protein>
<dbReference type="EMBL" id="CM046392">
    <property type="protein sequence ID" value="KAI8553529.1"/>
    <property type="molecule type" value="Genomic_DNA"/>
</dbReference>
<comment type="caution">
    <text evidence="1">The sequence shown here is derived from an EMBL/GenBank/DDBJ whole genome shotgun (WGS) entry which is preliminary data.</text>
</comment>
<name>A0ACC0NKH4_RHOML</name>
<organism evidence="1 2">
    <name type="scientific">Rhododendron molle</name>
    <name type="common">Chinese azalea</name>
    <name type="synonym">Azalea mollis</name>
    <dbReference type="NCBI Taxonomy" id="49168"/>
    <lineage>
        <taxon>Eukaryota</taxon>
        <taxon>Viridiplantae</taxon>
        <taxon>Streptophyta</taxon>
        <taxon>Embryophyta</taxon>
        <taxon>Tracheophyta</taxon>
        <taxon>Spermatophyta</taxon>
        <taxon>Magnoliopsida</taxon>
        <taxon>eudicotyledons</taxon>
        <taxon>Gunneridae</taxon>
        <taxon>Pentapetalae</taxon>
        <taxon>asterids</taxon>
        <taxon>Ericales</taxon>
        <taxon>Ericaceae</taxon>
        <taxon>Ericoideae</taxon>
        <taxon>Rhodoreae</taxon>
        <taxon>Rhododendron</taxon>
    </lineage>
</organism>
<evidence type="ECO:0000313" key="2">
    <source>
        <dbReference type="Proteomes" id="UP001062846"/>
    </source>
</evidence>
<gene>
    <name evidence="1" type="ORF">RHMOL_Rhmol05G0023500</name>
</gene>